<dbReference type="Pfam" id="PF00487">
    <property type="entry name" value="FA_desaturase"/>
    <property type="match status" value="1"/>
</dbReference>
<name>A0AAD7U8A1_9STRA</name>
<keyword evidence="1" id="KW-0472">Membrane</keyword>
<organism evidence="4 5">
    <name type="scientific">Chrysophaeum taylorii</name>
    <dbReference type="NCBI Taxonomy" id="2483200"/>
    <lineage>
        <taxon>Eukaryota</taxon>
        <taxon>Sar</taxon>
        <taxon>Stramenopiles</taxon>
        <taxon>Ochrophyta</taxon>
        <taxon>Pelagophyceae</taxon>
        <taxon>Pelagomonadales</taxon>
        <taxon>Pelagomonadaceae</taxon>
        <taxon>Chrysophaeum</taxon>
    </lineage>
</organism>
<keyword evidence="5" id="KW-1185">Reference proteome</keyword>
<dbReference type="InterPro" id="IPR036400">
    <property type="entry name" value="Cyt_B5-like_heme/steroid_sf"/>
</dbReference>
<dbReference type="GO" id="GO:0016020">
    <property type="term" value="C:membrane"/>
    <property type="evidence" value="ECO:0007669"/>
    <property type="project" value="TreeGrafter"/>
</dbReference>
<dbReference type="PANTHER" id="PTHR19353:SF15">
    <property type="entry name" value="CYTOCHROME B5 HEME-BINDING DOMAIN-CONTAINING PROTEIN"/>
    <property type="match status" value="1"/>
</dbReference>
<gene>
    <name evidence="4" type="ORF">CTAYLR_009807</name>
</gene>
<evidence type="ECO:0008006" key="6">
    <source>
        <dbReference type="Google" id="ProtNLM"/>
    </source>
</evidence>
<dbReference type="Proteomes" id="UP001230188">
    <property type="component" value="Unassembled WGS sequence"/>
</dbReference>
<comment type="caution">
    <text evidence="4">The sequence shown here is derived from an EMBL/GenBank/DDBJ whole genome shotgun (WGS) entry which is preliminary data.</text>
</comment>
<dbReference type="SUPFAM" id="SSF55856">
    <property type="entry name" value="Cytochrome b5-like heme/steroid binding domain"/>
    <property type="match status" value="1"/>
</dbReference>
<evidence type="ECO:0000259" key="3">
    <source>
        <dbReference type="Pfam" id="PF00487"/>
    </source>
</evidence>
<dbReference type="InterPro" id="IPR005804">
    <property type="entry name" value="FA_desaturase_dom"/>
</dbReference>
<sequence length="342" mass="38520">MWRIHGVDYDLRGLSRVHPGGSVAIDLVQGMDATDLFEQFHVRNEKHRALLSKYSVTQRAAAPVSAFHDDVKAMVREHFGTTSHKASPAHRWQMVVLCLAYASCWVGWWRGSIFVGGFCLPVVAWLVMTNASHDASHFAFSTTPLLNEAWLLAASPLLYSCASWYVQHCVSHHLHTNDPDNDADLQHHPFAKWHAKVDRRTTPAKNLAWHATAYLVATLNMSLVHPWKFVVVPLAKTILLGHPPFDDQTTKHHEAAFFRAADLVHRSGFFAKRPHRLVFALAAWVASLLFLVTPHLRFDLPRALALSLLPYALTSLVFMLVTQISHRRPASTMRRNPTFGAS</sequence>
<dbReference type="InterPro" id="IPR001199">
    <property type="entry name" value="Cyt_B5-like_heme/steroid-bd"/>
</dbReference>
<feature type="transmembrane region" description="Helical" evidence="1">
    <location>
        <begin position="277"/>
        <end position="296"/>
    </location>
</feature>
<evidence type="ECO:0000256" key="1">
    <source>
        <dbReference type="SAM" id="Phobius"/>
    </source>
</evidence>
<evidence type="ECO:0000259" key="2">
    <source>
        <dbReference type="Pfam" id="PF00173"/>
    </source>
</evidence>
<evidence type="ECO:0000313" key="4">
    <source>
        <dbReference type="EMBL" id="KAJ8598958.1"/>
    </source>
</evidence>
<feature type="domain" description="Fatty acid desaturase" evidence="3">
    <location>
        <begin position="105"/>
        <end position="328"/>
    </location>
</feature>
<dbReference type="GO" id="GO:0016717">
    <property type="term" value="F:oxidoreductase activity, acting on paired donors, with oxidation of a pair of donors resulting in the reduction of molecular oxygen to two molecules of water"/>
    <property type="evidence" value="ECO:0007669"/>
    <property type="project" value="TreeGrafter"/>
</dbReference>
<dbReference type="EMBL" id="JAQMWT010000606">
    <property type="protein sequence ID" value="KAJ8598958.1"/>
    <property type="molecule type" value="Genomic_DNA"/>
</dbReference>
<feature type="domain" description="Cytochrome b5 heme-binding" evidence="2">
    <location>
        <begin position="4"/>
        <end position="56"/>
    </location>
</feature>
<dbReference type="Gene3D" id="3.10.120.10">
    <property type="entry name" value="Cytochrome b5-like heme/steroid binding domain"/>
    <property type="match status" value="1"/>
</dbReference>
<feature type="transmembrane region" description="Helical" evidence="1">
    <location>
        <begin position="308"/>
        <end position="325"/>
    </location>
</feature>
<feature type="transmembrane region" description="Helical" evidence="1">
    <location>
        <begin position="95"/>
        <end position="128"/>
    </location>
</feature>
<accession>A0AAD7U8A1</accession>
<dbReference type="PANTHER" id="PTHR19353">
    <property type="entry name" value="FATTY ACID DESATURASE 2"/>
    <property type="match status" value="1"/>
</dbReference>
<proteinExistence type="predicted"/>
<dbReference type="Pfam" id="PF00173">
    <property type="entry name" value="Cyt-b5"/>
    <property type="match status" value="1"/>
</dbReference>
<keyword evidence="1" id="KW-1133">Transmembrane helix</keyword>
<dbReference type="GO" id="GO:0006629">
    <property type="term" value="P:lipid metabolic process"/>
    <property type="evidence" value="ECO:0007669"/>
    <property type="project" value="InterPro"/>
</dbReference>
<evidence type="ECO:0000313" key="5">
    <source>
        <dbReference type="Proteomes" id="UP001230188"/>
    </source>
</evidence>
<protein>
    <recommendedName>
        <fullName evidence="6">Cytochrome b5 heme-binding domain-containing protein</fullName>
    </recommendedName>
</protein>
<keyword evidence="1" id="KW-0812">Transmembrane</keyword>
<feature type="transmembrane region" description="Helical" evidence="1">
    <location>
        <begin position="148"/>
        <end position="166"/>
    </location>
</feature>
<reference evidence="4" key="1">
    <citation type="submission" date="2023-01" db="EMBL/GenBank/DDBJ databases">
        <title>Metagenome sequencing of chrysophaentin producing Chrysophaeum taylorii.</title>
        <authorList>
            <person name="Davison J."/>
            <person name="Bewley C."/>
        </authorList>
    </citation>
    <scope>NUCLEOTIDE SEQUENCE</scope>
    <source>
        <strain evidence="4">NIES-1699</strain>
    </source>
</reference>
<dbReference type="InterPro" id="IPR012171">
    <property type="entry name" value="Fatty_acid_desaturase"/>
</dbReference>
<dbReference type="AlphaFoldDB" id="A0AAD7U8A1"/>